<evidence type="ECO:0000256" key="3">
    <source>
        <dbReference type="ARBA" id="ARBA00022741"/>
    </source>
</evidence>
<keyword evidence="4" id="KW-0067">ATP-binding</keyword>
<dbReference type="RefSeq" id="WP_226826431.1">
    <property type="nucleotide sequence ID" value="NZ_BAABYW010000003.1"/>
</dbReference>
<evidence type="ECO:0000313" key="7">
    <source>
        <dbReference type="Proteomes" id="UP001600943"/>
    </source>
</evidence>
<dbReference type="InterPro" id="IPR003439">
    <property type="entry name" value="ABC_transporter-like_ATP-bd"/>
</dbReference>
<organism evidence="6 7">
    <name type="scientific">Blautia hominis</name>
    <dbReference type="NCBI Taxonomy" id="2025493"/>
    <lineage>
        <taxon>Bacteria</taxon>
        <taxon>Bacillati</taxon>
        <taxon>Bacillota</taxon>
        <taxon>Clostridia</taxon>
        <taxon>Lachnospirales</taxon>
        <taxon>Lachnospiraceae</taxon>
        <taxon>Blautia</taxon>
    </lineage>
</organism>
<dbReference type="PROSITE" id="PS50893">
    <property type="entry name" value="ABC_TRANSPORTER_2"/>
    <property type="match status" value="1"/>
</dbReference>
<dbReference type="Gene3D" id="3.40.50.300">
    <property type="entry name" value="P-loop containing nucleotide triphosphate hydrolases"/>
    <property type="match status" value="1"/>
</dbReference>
<feature type="domain" description="ABC transporter" evidence="5">
    <location>
        <begin position="6"/>
        <end position="228"/>
    </location>
</feature>
<dbReference type="PANTHER" id="PTHR43335:SF8">
    <property type="entry name" value="ABC TRANSPORTER, ATP-BINDING PROTEIN"/>
    <property type="match status" value="1"/>
</dbReference>
<dbReference type="PANTHER" id="PTHR43335">
    <property type="entry name" value="ABC TRANSPORTER, ATP-BINDING PROTEIN"/>
    <property type="match status" value="1"/>
</dbReference>
<proteinExistence type="inferred from homology"/>
<dbReference type="SUPFAM" id="SSF52540">
    <property type="entry name" value="P-loop containing nucleoside triphosphate hydrolases"/>
    <property type="match status" value="1"/>
</dbReference>
<evidence type="ECO:0000259" key="5">
    <source>
        <dbReference type="PROSITE" id="PS50893"/>
    </source>
</evidence>
<evidence type="ECO:0000256" key="4">
    <source>
        <dbReference type="ARBA" id="ARBA00022840"/>
    </source>
</evidence>
<sequence>MNCNILTGEHINKKYGNTTVLYDVSIHIKQGEVYGLIGKNGAGKTTLLRILCGLIPNYGGNITLANVGEGKCKIAAVINAPALFLNMTAFENLKEQSALLGLHTDTKIKDILKVVGLEDYINKPVKGFSLGMTQRLKLGMSLLESPDLLILDEPVNGLDPTGIADLRDLLHQLNKEFGMTILISSHILSELEHTATCFGILHDGVMAKEISTHDIQQSNTTLENLYMQYTKGGQEHNA</sequence>
<dbReference type="InterPro" id="IPR003593">
    <property type="entry name" value="AAA+_ATPase"/>
</dbReference>
<protein>
    <recommendedName>
        <fullName evidence="5">ABC transporter domain-containing protein</fullName>
    </recommendedName>
</protein>
<dbReference type="Pfam" id="PF00005">
    <property type="entry name" value="ABC_tran"/>
    <property type="match status" value="1"/>
</dbReference>
<keyword evidence="3" id="KW-0547">Nucleotide-binding</keyword>
<comment type="caution">
    <text evidence="6">The sequence shown here is derived from an EMBL/GenBank/DDBJ whole genome shotgun (WGS) entry which is preliminary data.</text>
</comment>
<gene>
    <name evidence="6" type="ORF">K040078D81_61060</name>
</gene>
<keyword evidence="2" id="KW-0813">Transport</keyword>
<keyword evidence="7" id="KW-1185">Reference proteome</keyword>
<evidence type="ECO:0000256" key="2">
    <source>
        <dbReference type="ARBA" id="ARBA00022448"/>
    </source>
</evidence>
<reference evidence="6 7" key="1">
    <citation type="submission" date="2024-04" db="EMBL/GenBank/DDBJ databases">
        <title>Defined microbial consortia suppress multidrug-resistant proinflammatory Enterobacteriaceae via ecological control.</title>
        <authorList>
            <person name="Furuichi M."/>
            <person name="Kawaguchi T."/>
            <person name="Pust M."/>
            <person name="Yasuma K."/>
            <person name="Plichta D."/>
            <person name="Hasegawa N."/>
            <person name="Ohya T."/>
            <person name="Bhattarai S."/>
            <person name="Sasajima S."/>
            <person name="Aoto Y."/>
            <person name="Tuganbaev T."/>
            <person name="Yaginuma M."/>
            <person name="Ueda M."/>
            <person name="Okahashi N."/>
            <person name="Amafuji K."/>
            <person name="Kiridooshi Y."/>
            <person name="Sugita K."/>
            <person name="Strazar M."/>
            <person name="Skelly A."/>
            <person name="Suda W."/>
            <person name="Hattori M."/>
            <person name="Nakamoto N."/>
            <person name="Caballero S."/>
            <person name="Norman J."/>
            <person name="Olle B."/>
            <person name="Tanoue T."/>
            <person name="Arita M."/>
            <person name="Bucci V."/>
            <person name="Atarashi K."/>
            <person name="Xavier R."/>
            <person name="Honda K."/>
        </authorList>
    </citation>
    <scope>NUCLEOTIDE SEQUENCE [LARGE SCALE GENOMIC DNA]</scope>
    <source>
        <strain evidence="7">k04-0078-D8-1</strain>
    </source>
</reference>
<dbReference type="InterPro" id="IPR027417">
    <property type="entry name" value="P-loop_NTPase"/>
</dbReference>
<dbReference type="Proteomes" id="UP001600943">
    <property type="component" value="Unassembled WGS sequence"/>
</dbReference>
<evidence type="ECO:0000313" key="6">
    <source>
        <dbReference type="EMBL" id="GAA6411989.1"/>
    </source>
</evidence>
<comment type="similarity">
    <text evidence="1">Belongs to the ABC transporter superfamily.</text>
</comment>
<evidence type="ECO:0000256" key="1">
    <source>
        <dbReference type="ARBA" id="ARBA00005417"/>
    </source>
</evidence>
<accession>A0ABQ0BKK0</accession>
<dbReference type="EMBL" id="BAABYW010000003">
    <property type="protein sequence ID" value="GAA6411989.1"/>
    <property type="molecule type" value="Genomic_DNA"/>
</dbReference>
<name>A0ABQ0BKK0_9FIRM</name>
<dbReference type="SMART" id="SM00382">
    <property type="entry name" value="AAA"/>
    <property type="match status" value="1"/>
</dbReference>